<proteinExistence type="predicted"/>
<name>A0A5R9DWZ3_9ACTN</name>
<gene>
    <name evidence="1" type="ORF">FEF34_39110</name>
</gene>
<dbReference type="RefSeq" id="WP_138058202.1">
    <property type="nucleotide sequence ID" value="NZ_VAWE01000002.1"/>
</dbReference>
<dbReference type="AlphaFoldDB" id="A0A5R9DWZ3"/>
<evidence type="ECO:0000313" key="2">
    <source>
        <dbReference type="Proteomes" id="UP000305921"/>
    </source>
</evidence>
<dbReference type="EMBL" id="VAWE01000002">
    <property type="protein sequence ID" value="TLQ39392.1"/>
    <property type="molecule type" value="Genomic_DNA"/>
</dbReference>
<evidence type="ECO:0000313" key="1">
    <source>
        <dbReference type="EMBL" id="TLQ39392.1"/>
    </source>
</evidence>
<protein>
    <submittedName>
        <fullName evidence="1">Uncharacterized protein</fullName>
    </submittedName>
</protein>
<comment type="caution">
    <text evidence="1">The sequence shown here is derived from an EMBL/GenBank/DDBJ whole genome shotgun (WGS) entry which is preliminary data.</text>
</comment>
<organism evidence="1 2">
    <name type="scientific">Streptomyces marianii</name>
    <dbReference type="NCBI Taxonomy" id="1817406"/>
    <lineage>
        <taxon>Bacteria</taxon>
        <taxon>Bacillati</taxon>
        <taxon>Actinomycetota</taxon>
        <taxon>Actinomycetes</taxon>
        <taxon>Kitasatosporales</taxon>
        <taxon>Streptomycetaceae</taxon>
        <taxon>Streptomyces</taxon>
    </lineage>
</organism>
<sequence length="110" mass="12154">MPWDDLKLTDQSRRRRSVADALRDYYGGEGATVVAVDASLAKGRAYLAVQDKDGTVRPLYLWLAPAEEFGGDGSDDPEMGPYMMQKVIPVGESPRRWPRAVAQALTTWAP</sequence>
<reference evidence="1 2" key="1">
    <citation type="submission" date="2019-05" db="EMBL/GenBank/DDBJ databases">
        <title>Streptomyces marianii sp. nov., a novel marine actinomycete from southern coast of India.</title>
        <authorList>
            <person name="Iniyan A.M."/>
            <person name="Wink J."/>
            <person name="Ramprasad E."/>
            <person name="Ramana C.V."/>
            <person name="Bunk B."/>
            <person name="Sproer C."/>
            <person name="Joseph F.-J.R.S."/>
            <person name="Vincent S.G.P."/>
        </authorList>
    </citation>
    <scope>NUCLEOTIDE SEQUENCE [LARGE SCALE GENOMIC DNA]</scope>
    <source>
        <strain evidence="1 2">ICN19</strain>
    </source>
</reference>
<dbReference type="Proteomes" id="UP000305921">
    <property type="component" value="Unassembled WGS sequence"/>
</dbReference>
<keyword evidence="2" id="KW-1185">Reference proteome</keyword>
<accession>A0A5R9DWZ3</accession>